<accession>A0ABN6Z038</accession>
<dbReference type="InterPro" id="IPR045851">
    <property type="entry name" value="AMP-bd_C_sf"/>
</dbReference>
<organism evidence="3 4">
    <name type="scientific">Bacteroides sedimenti</name>
    <dbReference type="NCBI Taxonomy" id="2136147"/>
    <lineage>
        <taxon>Bacteria</taxon>
        <taxon>Pseudomonadati</taxon>
        <taxon>Bacteroidota</taxon>
        <taxon>Bacteroidia</taxon>
        <taxon>Bacteroidales</taxon>
        <taxon>Bacteroidaceae</taxon>
        <taxon>Bacteroides</taxon>
    </lineage>
</organism>
<dbReference type="PANTHER" id="PTHR43201">
    <property type="entry name" value="ACYL-COA SYNTHETASE"/>
    <property type="match status" value="1"/>
</dbReference>
<dbReference type="PROSITE" id="PS00455">
    <property type="entry name" value="AMP_BINDING"/>
    <property type="match status" value="1"/>
</dbReference>
<keyword evidence="4" id="KW-1185">Reference proteome</keyword>
<dbReference type="InterPro" id="IPR025110">
    <property type="entry name" value="AMP-bd_C"/>
</dbReference>
<evidence type="ECO:0000313" key="4">
    <source>
        <dbReference type="Proteomes" id="UP001496674"/>
    </source>
</evidence>
<dbReference type="RefSeq" id="WP_353332455.1">
    <property type="nucleotide sequence ID" value="NZ_AP028055.1"/>
</dbReference>
<protein>
    <submittedName>
        <fullName evidence="3">RfbL protein</fullName>
    </submittedName>
</protein>
<proteinExistence type="predicted"/>
<evidence type="ECO:0000259" key="1">
    <source>
        <dbReference type="Pfam" id="PF00501"/>
    </source>
</evidence>
<evidence type="ECO:0000259" key="2">
    <source>
        <dbReference type="Pfam" id="PF13193"/>
    </source>
</evidence>
<dbReference type="EMBL" id="AP028055">
    <property type="protein sequence ID" value="BEG97947.1"/>
    <property type="molecule type" value="Genomic_DNA"/>
</dbReference>
<name>A0ABN6Z038_9BACE</name>
<dbReference type="Proteomes" id="UP001496674">
    <property type="component" value="Chromosome"/>
</dbReference>
<dbReference type="SUPFAM" id="SSF56801">
    <property type="entry name" value="Acetyl-CoA synthetase-like"/>
    <property type="match status" value="1"/>
</dbReference>
<sequence length="485" mass="54362">MTIEEKIYHNQEQFPEKVAVMSGNTSVTYSELWKRIVQSAVYFKSYKKLPQGSRVVVSASNEIEFVYTYFGLHLAGCICVPIDPQTNLIRLRRIIESADPSFYIGQILNADFDVTPFTALDYTFDDCNDISFADKNSIADLLYTTGTTGIPKGVALTYANEEAAAININSFIGNTAADVELLALPVSHSFGLGRLRCVLYVGGTLDLLGSFANMKKFYGEILNRQITGFGMVPANWAYIKKLSERKIGEFASQIKYIEIGSAFMPLEDKKMLMELLPDTRICMHYGLTEASRSSFMEFHTDRMYLDSIGKPSPNVDIKIFDEQGVEVKDGMEGEICVKGTHVCYNYWGEIESDFSENFNDGYFKTGDWGIKDKDGYIFLKSRKKELINVGGKKVSPIEVEEVLNKIDGIKESVCIGIPDPKGILGEVVKAYIVSEDEMVFTSIIKFMTNKLESYKIPVAIERIDAIPKTSSGKIQRLILRENAIT</sequence>
<feature type="domain" description="AMP-dependent synthetase/ligase" evidence="1">
    <location>
        <begin position="9"/>
        <end position="347"/>
    </location>
</feature>
<dbReference type="InterPro" id="IPR042099">
    <property type="entry name" value="ANL_N_sf"/>
</dbReference>
<evidence type="ECO:0000313" key="3">
    <source>
        <dbReference type="EMBL" id="BEG97947.1"/>
    </source>
</evidence>
<dbReference type="Pfam" id="PF13193">
    <property type="entry name" value="AMP-binding_C"/>
    <property type="match status" value="1"/>
</dbReference>
<feature type="domain" description="AMP-binding enzyme C-terminal" evidence="2">
    <location>
        <begin position="398"/>
        <end position="473"/>
    </location>
</feature>
<dbReference type="Pfam" id="PF00501">
    <property type="entry name" value="AMP-binding"/>
    <property type="match status" value="1"/>
</dbReference>
<dbReference type="Gene3D" id="3.30.300.30">
    <property type="match status" value="1"/>
</dbReference>
<dbReference type="PANTHER" id="PTHR43201:SF32">
    <property type="entry name" value="2-SUCCINYLBENZOATE--COA LIGASE, CHLOROPLASTIC_PEROXISOMAL"/>
    <property type="match status" value="1"/>
</dbReference>
<dbReference type="InterPro" id="IPR020845">
    <property type="entry name" value="AMP-binding_CS"/>
</dbReference>
<reference evidence="3 4" key="1">
    <citation type="submission" date="2023-04" db="EMBL/GenBank/DDBJ databases">
        <title>Draft genome sequence of acteroides sedimenti strain YN3PY1.</title>
        <authorList>
            <person name="Yoshida N."/>
        </authorList>
    </citation>
    <scope>NUCLEOTIDE SEQUENCE [LARGE SCALE GENOMIC DNA]</scope>
    <source>
        <strain evidence="3 4">YN3PY1</strain>
    </source>
</reference>
<dbReference type="InterPro" id="IPR000873">
    <property type="entry name" value="AMP-dep_synth/lig_dom"/>
</dbReference>
<gene>
    <name evidence="3" type="ORF">BSYN_02120</name>
</gene>
<dbReference type="Gene3D" id="3.40.50.12780">
    <property type="entry name" value="N-terminal domain of ligase-like"/>
    <property type="match status" value="1"/>
</dbReference>